<gene>
    <name evidence="1" type="ORF">ZIOFF_002214</name>
</gene>
<dbReference type="Proteomes" id="UP000734854">
    <property type="component" value="Unassembled WGS sequence"/>
</dbReference>
<sequence length="109" mass="12322">MREVAAFLGHVGIHTSLCMYKKSRTIGWIWCCNNHELRPSQDYCSPNYLYPCAPAGSFILWTRCSTYLLELQLWTYGGALGRILQSFASTSILICNCSSCSLYLHVNVC</sequence>
<comment type="caution">
    <text evidence="1">The sequence shown here is derived from an EMBL/GenBank/DDBJ whole genome shotgun (WGS) entry which is preliminary data.</text>
</comment>
<dbReference type="Gene3D" id="1.10.530.10">
    <property type="match status" value="1"/>
</dbReference>
<keyword evidence="2" id="KW-1185">Reference proteome</keyword>
<proteinExistence type="predicted"/>
<reference evidence="1 2" key="1">
    <citation type="submission" date="2020-08" db="EMBL/GenBank/DDBJ databases">
        <title>Plant Genome Project.</title>
        <authorList>
            <person name="Zhang R.-G."/>
        </authorList>
    </citation>
    <scope>NUCLEOTIDE SEQUENCE [LARGE SCALE GENOMIC DNA]</scope>
    <source>
        <tissue evidence="1">Rhizome</tissue>
    </source>
</reference>
<protein>
    <submittedName>
        <fullName evidence="1">Uncharacterized protein</fullName>
    </submittedName>
</protein>
<evidence type="ECO:0000313" key="1">
    <source>
        <dbReference type="EMBL" id="KAG6537132.1"/>
    </source>
</evidence>
<evidence type="ECO:0000313" key="2">
    <source>
        <dbReference type="Proteomes" id="UP000734854"/>
    </source>
</evidence>
<organism evidence="1 2">
    <name type="scientific">Zingiber officinale</name>
    <name type="common">Ginger</name>
    <name type="synonym">Amomum zingiber</name>
    <dbReference type="NCBI Taxonomy" id="94328"/>
    <lineage>
        <taxon>Eukaryota</taxon>
        <taxon>Viridiplantae</taxon>
        <taxon>Streptophyta</taxon>
        <taxon>Embryophyta</taxon>
        <taxon>Tracheophyta</taxon>
        <taxon>Spermatophyta</taxon>
        <taxon>Magnoliopsida</taxon>
        <taxon>Liliopsida</taxon>
        <taxon>Zingiberales</taxon>
        <taxon>Zingiberaceae</taxon>
        <taxon>Zingiber</taxon>
    </lineage>
</organism>
<dbReference type="AlphaFoldDB" id="A0A8J5HZK3"/>
<name>A0A8J5HZK3_ZINOF</name>
<accession>A0A8J5HZK3</accession>
<dbReference type="EMBL" id="JACMSC010000001">
    <property type="protein sequence ID" value="KAG6537132.1"/>
    <property type="molecule type" value="Genomic_DNA"/>
</dbReference>
<dbReference type="Gene3D" id="3.30.20.10">
    <property type="entry name" value="Endochitinase, domain 2"/>
    <property type="match status" value="1"/>
</dbReference>